<dbReference type="Gene3D" id="3.50.30.30">
    <property type="match status" value="1"/>
</dbReference>
<keyword evidence="2" id="KW-0645">Protease</keyword>
<dbReference type="RefSeq" id="XP_039137927.1">
    <property type="nucleotide sequence ID" value="XM_039281993.1"/>
</dbReference>
<evidence type="ECO:0000313" key="9">
    <source>
        <dbReference type="RefSeq" id="XP_039137927.1"/>
    </source>
</evidence>
<dbReference type="PROSITE" id="PS51892">
    <property type="entry name" value="SUBTILASE"/>
    <property type="match status" value="1"/>
</dbReference>
<dbReference type="PROSITE" id="PS00137">
    <property type="entry name" value="SUBTILASE_HIS"/>
    <property type="match status" value="1"/>
</dbReference>
<dbReference type="InterPro" id="IPR000209">
    <property type="entry name" value="Peptidase_S8/S53_dom"/>
</dbReference>
<dbReference type="PROSITE" id="PS00136">
    <property type="entry name" value="SUBTILASE_ASP"/>
    <property type="match status" value="1"/>
</dbReference>
<dbReference type="SUPFAM" id="SSF52743">
    <property type="entry name" value="Subtilisin-like"/>
    <property type="match status" value="1"/>
</dbReference>
<evidence type="ECO:0000256" key="6">
    <source>
        <dbReference type="PROSITE-ProRule" id="PRU01240"/>
    </source>
</evidence>
<name>A0AB40CEA8_DIOCR</name>
<comment type="caution">
    <text evidence="6">Lacks conserved residue(s) required for the propagation of feature annotation.</text>
</comment>
<sequence length="283" mass="30351">MESLEGFLMARPSRKITFFTTYIPNFQGLSRWDGLWVDSNMGAGVIIGVVDSGITPRHASFMDDSSMPPPPTKWKGTCGFSNKTFCNNKLIGAISFDDPHADPNDHKGHGTHVAGIAAGNFVANASVLGLAKGTASGVAPKAHLAIYSWGHTLAAIAAAIDRAIQDGVDILSLSLGHGTHLFADDDFAIATFGAVKKNIFVSIATGNSGPFRETVENGAPWQLTVGASNHDRRIVATVRLGNGVELEGQSRYQPSTSHTTTRVPCLPRARRSQWHFRLQAKLF</sequence>
<dbReference type="InterPro" id="IPR023827">
    <property type="entry name" value="Peptidase_S8_Asp-AS"/>
</dbReference>
<protein>
    <submittedName>
        <fullName evidence="9">Subtilisin-like protease</fullName>
    </submittedName>
</protein>
<dbReference type="InterPro" id="IPR045051">
    <property type="entry name" value="SBT"/>
</dbReference>
<dbReference type="Pfam" id="PF00082">
    <property type="entry name" value="Peptidase_S8"/>
    <property type="match status" value="1"/>
</dbReference>
<keyword evidence="4" id="KW-0378">Hydrolase</keyword>
<dbReference type="PRINTS" id="PR00723">
    <property type="entry name" value="SUBTILISIN"/>
</dbReference>
<dbReference type="GO" id="GO:0006508">
    <property type="term" value="P:proteolysis"/>
    <property type="evidence" value="ECO:0007669"/>
    <property type="project" value="UniProtKB-KW"/>
</dbReference>
<dbReference type="AlphaFoldDB" id="A0AB40CEA8"/>
<gene>
    <name evidence="9" type="primary">LOC120275422</name>
</gene>
<keyword evidence="3" id="KW-0732">Signal</keyword>
<dbReference type="PANTHER" id="PTHR10795">
    <property type="entry name" value="PROPROTEIN CONVERTASE SUBTILISIN/KEXIN"/>
    <property type="match status" value="1"/>
</dbReference>
<evidence type="ECO:0000259" key="7">
    <source>
        <dbReference type="Pfam" id="PF00082"/>
    </source>
</evidence>
<comment type="similarity">
    <text evidence="1 6">Belongs to the peptidase S8 family.</text>
</comment>
<dbReference type="InterPro" id="IPR015500">
    <property type="entry name" value="Peptidase_S8_subtilisin-rel"/>
</dbReference>
<dbReference type="GO" id="GO:0004252">
    <property type="term" value="F:serine-type endopeptidase activity"/>
    <property type="evidence" value="ECO:0007669"/>
    <property type="project" value="InterPro"/>
</dbReference>
<evidence type="ECO:0000313" key="8">
    <source>
        <dbReference type="Proteomes" id="UP001515500"/>
    </source>
</evidence>
<keyword evidence="8" id="KW-1185">Reference proteome</keyword>
<evidence type="ECO:0000256" key="1">
    <source>
        <dbReference type="ARBA" id="ARBA00011073"/>
    </source>
</evidence>
<organism evidence="8 9">
    <name type="scientific">Dioscorea cayennensis subsp. rotundata</name>
    <name type="common">White Guinea yam</name>
    <name type="synonym">Dioscorea rotundata</name>
    <dbReference type="NCBI Taxonomy" id="55577"/>
    <lineage>
        <taxon>Eukaryota</taxon>
        <taxon>Viridiplantae</taxon>
        <taxon>Streptophyta</taxon>
        <taxon>Embryophyta</taxon>
        <taxon>Tracheophyta</taxon>
        <taxon>Spermatophyta</taxon>
        <taxon>Magnoliopsida</taxon>
        <taxon>Liliopsida</taxon>
        <taxon>Dioscoreales</taxon>
        <taxon>Dioscoreaceae</taxon>
        <taxon>Dioscorea</taxon>
    </lineage>
</organism>
<keyword evidence="5" id="KW-0720">Serine protease</keyword>
<evidence type="ECO:0000256" key="3">
    <source>
        <dbReference type="ARBA" id="ARBA00022729"/>
    </source>
</evidence>
<dbReference type="InterPro" id="IPR022398">
    <property type="entry name" value="Peptidase_S8_His-AS"/>
</dbReference>
<feature type="domain" description="Peptidase S8/S53" evidence="7">
    <location>
        <begin position="42"/>
        <end position="230"/>
    </location>
</feature>
<dbReference type="GeneID" id="120275422"/>
<evidence type="ECO:0000256" key="4">
    <source>
        <dbReference type="ARBA" id="ARBA00022801"/>
    </source>
</evidence>
<proteinExistence type="inferred from homology"/>
<dbReference type="Proteomes" id="UP001515500">
    <property type="component" value="Chromosome 2"/>
</dbReference>
<evidence type="ECO:0000256" key="2">
    <source>
        <dbReference type="ARBA" id="ARBA00022670"/>
    </source>
</evidence>
<evidence type="ECO:0000256" key="5">
    <source>
        <dbReference type="ARBA" id="ARBA00022825"/>
    </source>
</evidence>
<dbReference type="InterPro" id="IPR036852">
    <property type="entry name" value="Peptidase_S8/S53_dom_sf"/>
</dbReference>
<dbReference type="Gene3D" id="3.40.50.200">
    <property type="entry name" value="Peptidase S8/S53 domain"/>
    <property type="match status" value="1"/>
</dbReference>
<accession>A0AB40CEA8</accession>
<reference evidence="9" key="1">
    <citation type="submission" date="2025-08" db="UniProtKB">
        <authorList>
            <consortium name="RefSeq"/>
        </authorList>
    </citation>
    <scope>IDENTIFICATION</scope>
</reference>